<gene>
    <name evidence="3" type="ORF">CLV38_12921</name>
</gene>
<proteinExistence type="predicted"/>
<feature type="transmembrane region" description="Helical" evidence="2">
    <location>
        <begin position="292"/>
        <end position="309"/>
    </location>
</feature>
<evidence type="ECO:0000313" key="3">
    <source>
        <dbReference type="EMBL" id="PRY77150.1"/>
    </source>
</evidence>
<organism evidence="3 4">
    <name type="scientific">Alkalibacterium olivapovliticus</name>
    <dbReference type="NCBI Taxonomy" id="99907"/>
    <lineage>
        <taxon>Bacteria</taxon>
        <taxon>Bacillati</taxon>
        <taxon>Bacillota</taxon>
        <taxon>Bacilli</taxon>
        <taxon>Lactobacillales</taxon>
        <taxon>Carnobacteriaceae</taxon>
        <taxon>Alkalibacterium</taxon>
    </lineage>
</organism>
<protein>
    <recommendedName>
        <fullName evidence="5">TPM domain-containing protein</fullName>
    </recommendedName>
</protein>
<feature type="compositionally biased region" description="Basic and acidic residues" evidence="1">
    <location>
        <begin position="344"/>
        <end position="355"/>
    </location>
</feature>
<feature type="region of interest" description="Disordered" evidence="1">
    <location>
        <begin position="1"/>
        <end position="44"/>
    </location>
</feature>
<keyword evidence="2" id="KW-0812">Transmembrane</keyword>
<comment type="caution">
    <text evidence="3">The sequence shown here is derived from an EMBL/GenBank/DDBJ whole genome shotgun (WGS) entry which is preliminary data.</text>
</comment>
<feature type="region of interest" description="Disordered" evidence="1">
    <location>
        <begin position="320"/>
        <end position="364"/>
    </location>
</feature>
<keyword evidence="4" id="KW-1185">Reference proteome</keyword>
<evidence type="ECO:0008006" key="5">
    <source>
        <dbReference type="Google" id="ProtNLM"/>
    </source>
</evidence>
<name>A0A2T0VY15_9LACT</name>
<keyword evidence="2" id="KW-1133">Transmembrane helix</keyword>
<dbReference type="RefSeq" id="WP_211295475.1">
    <property type="nucleotide sequence ID" value="NZ_PVTO01000029.1"/>
</dbReference>
<feature type="compositionally biased region" description="Basic and acidic residues" evidence="1">
    <location>
        <begin position="320"/>
        <end position="330"/>
    </location>
</feature>
<accession>A0A2T0VY15</accession>
<feature type="transmembrane region" description="Helical" evidence="2">
    <location>
        <begin position="92"/>
        <end position="114"/>
    </location>
</feature>
<sequence length="364" mass="39148">MGRGGGRGGGGGFSGGGRGGGFGGGRGGGGRSSGAGRGAGRGGGSFGGGGLGGGGFGHGGYNRRPRHHGPRVWPVFLGGFGRRRYSRGGGGCGFMGCGSIFTVMIFLFIMFSFLSTIGNFGTGGGGIGGGSGDITSSTVEREPLPAGSVDETDYYTDELGWIGNHTQMVDGLRHFYNETGVQPHVHIIGDVEGNPDPTQDELAAYANALYDDLFTDEAHLLLVFLESSPNDYDTYYIVGSQARSVIDTEAGDILLDYLDRYYFDDGLTDEQYFSNSFRDAADRIMDVTTSPWIPVLSIFGLVIVLYILYKWWKTKQDSKEKETKRTEDMLNKPIHTFGGSEVEELSKKYQDKDSTDSDEDWDNY</sequence>
<evidence type="ECO:0000256" key="2">
    <source>
        <dbReference type="SAM" id="Phobius"/>
    </source>
</evidence>
<reference evidence="3 4" key="1">
    <citation type="submission" date="2018-03" db="EMBL/GenBank/DDBJ databases">
        <title>Genomic Encyclopedia of Archaeal and Bacterial Type Strains, Phase II (KMG-II): from individual species to whole genera.</title>
        <authorList>
            <person name="Goeker M."/>
        </authorList>
    </citation>
    <scope>NUCLEOTIDE SEQUENCE [LARGE SCALE GENOMIC DNA]</scope>
    <source>
        <strain evidence="3 4">DSM 13175</strain>
    </source>
</reference>
<dbReference type="Proteomes" id="UP000238205">
    <property type="component" value="Unassembled WGS sequence"/>
</dbReference>
<evidence type="ECO:0000313" key="4">
    <source>
        <dbReference type="Proteomes" id="UP000238205"/>
    </source>
</evidence>
<dbReference type="EMBL" id="PVTO01000029">
    <property type="protein sequence ID" value="PRY77150.1"/>
    <property type="molecule type" value="Genomic_DNA"/>
</dbReference>
<evidence type="ECO:0000256" key="1">
    <source>
        <dbReference type="SAM" id="MobiDB-lite"/>
    </source>
</evidence>
<dbReference type="AlphaFoldDB" id="A0A2T0VY15"/>
<keyword evidence="2" id="KW-0472">Membrane</keyword>